<organism evidence="2 3">
    <name type="scientific">Salininema proteolyticum</name>
    <dbReference type="NCBI Taxonomy" id="1607685"/>
    <lineage>
        <taxon>Bacteria</taxon>
        <taxon>Bacillati</taxon>
        <taxon>Actinomycetota</taxon>
        <taxon>Actinomycetes</taxon>
        <taxon>Glycomycetales</taxon>
        <taxon>Glycomycetaceae</taxon>
        <taxon>Salininema</taxon>
    </lineage>
</organism>
<comment type="caution">
    <text evidence="2">The sequence shown here is derived from an EMBL/GenBank/DDBJ whole genome shotgun (WGS) entry which is preliminary data.</text>
</comment>
<evidence type="ECO:0000313" key="2">
    <source>
        <dbReference type="EMBL" id="MFC4336002.1"/>
    </source>
</evidence>
<dbReference type="RefSeq" id="WP_380621408.1">
    <property type="nucleotide sequence ID" value="NZ_JBHSDK010000015.1"/>
</dbReference>
<evidence type="ECO:0000256" key="1">
    <source>
        <dbReference type="SAM" id="MobiDB-lite"/>
    </source>
</evidence>
<proteinExistence type="predicted"/>
<keyword evidence="3" id="KW-1185">Reference proteome</keyword>
<dbReference type="EMBL" id="JBHSDK010000015">
    <property type="protein sequence ID" value="MFC4336002.1"/>
    <property type="molecule type" value="Genomic_DNA"/>
</dbReference>
<dbReference type="Proteomes" id="UP001595823">
    <property type="component" value="Unassembled WGS sequence"/>
</dbReference>
<name>A0ABV8U006_9ACTN</name>
<feature type="region of interest" description="Disordered" evidence="1">
    <location>
        <begin position="1"/>
        <end position="20"/>
    </location>
</feature>
<protein>
    <recommendedName>
        <fullName evidence="4">Holliday junction resolvase</fullName>
    </recommendedName>
</protein>
<sequence length="130" mass="14474">MAKKTTDATTARNNRNKRNGQRWQTALRDGLRGAGLDVERLVQTGTDDEGDLVIRLDDGRFIVIEAKAGVMHAADFVDQTRREASNFARHRALPHSAVDGIAVVKRRQKAWEEAYVLTTLRDYLGLGAAE</sequence>
<reference evidence="3" key="1">
    <citation type="journal article" date="2019" name="Int. J. Syst. Evol. Microbiol.">
        <title>The Global Catalogue of Microorganisms (GCM) 10K type strain sequencing project: providing services to taxonomists for standard genome sequencing and annotation.</title>
        <authorList>
            <consortium name="The Broad Institute Genomics Platform"/>
            <consortium name="The Broad Institute Genome Sequencing Center for Infectious Disease"/>
            <person name="Wu L."/>
            <person name="Ma J."/>
        </authorList>
    </citation>
    <scope>NUCLEOTIDE SEQUENCE [LARGE SCALE GENOMIC DNA]</scope>
    <source>
        <strain evidence="3">IBRC-M 10908</strain>
    </source>
</reference>
<evidence type="ECO:0008006" key="4">
    <source>
        <dbReference type="Google" id="ProtNLM"/>
    </source>
</evidence>
<accession>A0ABV8U006</accession>
<evidence type="ECO:0000313" key="3">
    <source>
        <dbReference type="Proteomes" id="UP001595823"/>
    </source>
</evidence>
<gene>
    <name evidence="2" type="ORF">ACFPET_12385</name>
</gene>